<name>A0AAE4BKY8_9DEIO</name>
<keyword evidence="1" id="KW-1133">Transmembrane helix</keyword>
<organism evidence="2 3">
    <name type="scientific">Deinococcus soli</name>
    <name type="common">ex Cha et al. 2016</name>
    <dbReference type="NCBI Taxonomy" id="1309411"/>
    <lineage>
        <taxon>Bacteria</taxon>
        <taxon>Thermotogati</taxon>
        <taxon>Deinococcota</taxon>
        <taxon>Deinococci</taxon>
        <taxon>Deinococcales</taxon>
        <taxon>Deinococcaceae</taxon>
        <taxon>Deinococcus</taxon>
    </lineage>
</organism>
<keyword evidence="1" id="KW-0812">Transmembrane</keyword>
<sequence length="172" mass="19149">MTPTIWTQYASLVPDADRDAWKEHLSHLRATRRYPSYVRTFLLPVPHGAVAAVLTLPGKRVAVWQSRTARHAALTLRGPAGETLSTTSMTPQDGDFTPEQTGYVIGVVEQPEFWVIDGAQPLNALQISETQRQAWTRQEMQAPRLKRAATFIIVLSALGLTAFCLVTLLNWP</sequence>
<feature type="transmembrane region" description="Helical" evidence="1">
    <location>
        <begin position="148"/>
        <end position="171"/>
    </location>
</feature>
<comment type="caution">
    <text evidence="2">The sequence shown here is derived from an EMBL/GenBank/DDBJ whole genome shotgun (WGS) entry which is preliminary data.</text>
</comment>
<protein>
    <submittedName>
        <fullName evidence="2">Uncharacterized protein</fullName>
    </submittedName>
</protein>
<keyword evidence="1" id="KW-0472">Membrane</keyword>
<dbReference type="EMBL" id="JAVDQK010000004">
    <property type="protein sequence ID" value="MDR6218328.1"/>
    <property type="molecule type" value="Genomic_DNA"/>
</dbReference>
<reference evidence="2" key="1">
    <citation type="submission" date="2023-07" db="EMBL/GenBank/DDBJ databases">
        <title>Sorghum-associated microbial communities from plants grown in Nebraska, USA.</title>
        <authorList>
            <person name="Schachtman D."/>
        </authorList>
    </citation>
    <scope>NUCLEOTIDE SEQUENCE</scope>
    <source>
        <strain evidence="2">BE330</strain>
    </source>
</reference>
<proteinExistence type="predicted"/>
<gene>
    <name evidence="2" type="ORF">J2Y00_001891</name>
</gene>
<dbReference type="Proteomes" id="UP001185331">
    <property type="component" value="Unassembled WGS sequence"/>
</dbReference>
<evidence type="ECO:0000313" key="2">
    <source>
        <dbReference type="EMBL" id="MDR6218328.1"/>
    </source>
</evidence>
<evidence type="ECO:0000256" key="1">
    <source>
        <dbReference type="SAM" id="Phobius"/>
    </source>
</evidence>
<dbReference type="RefSeq" id="WP_309854714.1">
    <property type="nucleotide sequence ID" value="NZ_JAVDQJ010000005.1"/>
</dbReference>
<accession>A0AAE4BKY8</accession>
<dbReference type="AlphaFoldDB" id="A0AAE4BKY8"/>
<evidence type="ECO:0000313" key="3">
    <source>
        <dbReference type="Proteomes" id="UP001185331"/>
    </source>
</evidence>